<reference evidence="2" key="1">
    <citation type="submission" date="2020-11" db="EMBL/GenBank/DDBJ databases">
        <authorList>
            <consortium name="DOE Joint Genome Institute"/>
            <person name="Ahrendt S."/>
            <person name="Riley R."/>
            <person name="Andreopoulos W."/>
            <person name="Labutti K."/>
            <person name="Pangilinan J."/>
            <person name="Ruiz-Duenas F.J."/>
            <person name="Barrasa J.M."/>
            <person name="Sanchez-Garcia M."/>
            <person name="Camarero S."/>
            <person name="Miyauchi S."/>
            <person name="Serrano A."/>
            <person name="Linde D."/>
            <person name="Babiker R."/>
            <person name="Drula E."/>
            <person name="Ayuso-Fernandez I."/>
            <person name="Pacheco R."/>
            <person name="Padilla G."/>
            <person name="Ferreira P."/>
            <person name="Barriuso J."/>
            <person name="Kellner H."/>
            <person name="Castanera R."/>
            <person name="Alfaro M."/>
            <person name="Ramirez L."/>
            <person name="Pisabarro A.G."/>
            <person name="Kuo A."/>
            <person name="Tritt A."/>
            <person name="Lipzen A."/>
            <person name="He G."/>
            <person name="Yan M."/>
            <person name="Ng V."/>
            <person name="Cullen D."/>
            <person name="Martin F."/>
            <person name="Rosso M.-N."/>
            <person name="Henrissat B."/>
            <person name="Hibbett D."/>
            <person name="Martinez A.T."/>
            <person name="Grigoriev I.V."/>
        </authorList>
    </citation>
    <scope>NUCLEOTIDE SEQUENCE</scope>
    <source>
        <strain evidence="2">CBS 247.69</strain>
    </source>
</reference>
<dbReference type="EMBL" id="MU150258">
    <property type="protein sequence ID" value="KAF9463923.1"/>
    <property type="molecule type" value="Genomic_DNA"/>
</dbReference>
<dbReference type="Proteomes" id="UP000807353">
    <property type="component" value="Unassembled WGS sequence"/>
</dbReference>
<evidence type="ECO:0000313" key="3">
    <source>
        <dbReference type="Proteomes" id="UP000807353"/>
    </source>
</evidence>
<protein>
    <submittedName>
        <fullName evidence="2">Uncharacterized protein</fullName>
    </submittedName>
</protein>
<comment type="caution">
    <text evidence="2">The sequence shown here is derived from an EMBL/GenBank/DDBJ whole genome shotgun (WGS) entry which is preliminary data.</text>
</comment>
<gene>
    <name evidence="2" type="ORF">BDZ94DRAFT_1321476</name>
</gene>
<keyword evidence="3" id="KW-1185">Reference proteome</keyword>
<dbReference type="OrthoDB" id="3258262at2759"/>
<evidence type="ECO:0000256" key="1">
    <source>
        <dbReference type="SAM" id="MobiDB-lite"/>
    </source>
</evidence>
<dbReference type="AlphaFoldDB" id="A0A9P5Y5Y8"/>
<organism evidence="2 3">
    <name type="scientific">Collybia nuda</name>
    <dbReference type="NCBI Taxonomy" id="64659"/>
    <lineage>
        <taxon>Eukaryota</taxon>
        <taxon>Fungi</taxon>
        <taxon>Dikarya</taxon>
        <taxon>Basidiomycota</taxon>
        <taxon>Agaricomycotina</taxon>
        <taxon>Agaricomycetes</taxon>
        <taxon>Agaricomycetidae</taxon>
        <taxon>Agaricales</taxon>
        <taxon>Tricholomatineae</taxon>
        <taxon>Clitocybaceae</taxon>
        <taxon>Collybia</taxon>
    </lineage>
</organism>
<feature type="compositionally biased region" description="Low complexity" evidence="1">
    <location>
        <begin position="76"/>
        <end position="93"/>
    </location>
</feature>
<proteinExistence type="predicted"/>
<feature type="region of interest" description="Disordered" evidence="1">
    <location>
        <begin position="69"/>
        <end position="93"/>
    </location>
</feature>
<evidence type="ECO:0000313" key="2">
    <source>
        <dbReference type="EMBL" id="KAF9463923.1"/>
    </source>
</evidence>
<name>A0A9P5Y5Y8_9AGAR</name>
<sequence>MDQRELHGLVEEMVRYSRGLPPPPLPRPRKKGLVTFDTTKRHGTYFPSKASFHTKWNFSDDDASTWEFSAPVAPTSRGSSSSSSDGSESTAYGSPAQEIALKYRAGMSLDFVHKRSGSESSVDSGVAWETAPLDDSSSDYAPIVSEEDEIKAIYRRSRFEALDDTREEAIAAMHKDGKNEHDNLVCHRSGCRDTVRDVRALMYHLHIHNIHDQTLPCTACGGLHDGDCSLDLDRVQSRIQPAPPPSPLKAAFARVFSRIVPHI</sequence>
<accession>A0A9P5Y5Y8</accession>